<sequence length="1935" mass="214033">METFYYASYLYCFKKFGYFGHTAFCIAYSRRKMYNSIKRLLFLLLVLVPANSYIVPKLLLPYHDQVQVNYTIIAEEGCYKWRSLNPSIASIQPIHGSEDTCTKSAVVFVESKAAYRKTTLLLAESELTGTILQCDVIVDRIVRIDIISRTRELYLEDPPERLKIRALDEEGNTFSSTAGMLFDWNLRHDTSSDGDGEVQVLAHTILSIERFIDTMYNAESYVEQLEKEGKQSDTILISGLQTGTAYVTAEMTSTMAVQSAEVRITVRDKVLLNPGGDVWLPQHGSIHYTVEQWRKGRPTEIKLPNPQYYLQISEQDLTTPIITFNSKTSIVVGEHKGKSQIRLMDKNLKQQTVQASSDIYVSEPAYLKISIQPHNRWVLETNRRYVILIDMYDSENHKLWPTDNVKILGSIDSINFKVMDSTKNGTWYYVETIKSGSSEIVAKLTGIMQQDGSIHQYSPVIEARQTAEIFDPIMVIPPIVVFPWQPKPILYKHPLQATGGSGNYTWSIDKTQLAIVNSAGVVMTKIEQSVKAQTGSAVVQATDVRNPDHWGLSKVLILPIVEILFLPSPRETQTGSFLDLYLAMHAEVDSKHIPVVDCRESGVNWQIEDTNIFEDISDFQPVPSDDRYAMNSCTGRRFKAVQEGYTTITATYIQTNKDGRTMQLMVSATVAAFPALQAIDPPKLAVLSLDSSKVLRFRGGPIRWPLWHAGYQRKVKDASKKVLYVSHITSSQHEHHVLTRCLHLGESVVMFRVFNKPCATNPFPVEASVEVRVSCTIPTRLEAVVPPLMSSCPLHSTHSLQTIALVQTHFHINVTVFDVHGNLFDNFTSLYLKWTSNVPEIDFAESKSLYVTVDSTSQTKHIVTQIARMCEATGEQSITVSMTRYIKETNPEICGVHDCMRLDPEVSGSIAVLVVTKPQLSPNRVVLYNHENSSGEISIIGGSGHFMYKSIQEFKVVSISDVKPGLLKISSVAAGRALLKVIDYCLDPTIVATADVLVDEIGSIQLKVATRLEVGSWVEAVMQVFDKQGKILPARFLSYLDIQLTTTPSGIVSTGNVHSASTDQLIVLSNVNAVNIGSTTLVAKATSRSGRTIASNSVHVVVFPVVELLPPVVTLIKHASFQLTIKGGPHSDYSVKYTIVSDNLRNPTINVSQAGLAQGLNLGEVKVTAQVLLHDGTSFNCKAPAIVRVIQLSGIRIGCPLTRFHVGRFVPLHVEGTSGDNQNPLSFGNAVPGLLFSWKAGNPSVTKLVTVHETAGIGTPNSMQFSMLVIGVTPGHGSISVRVTASDPSQKQLSSTELVAEISLSVFEPLNLLTSTPKEWSSANSLLITPTTSYQVQSNRDGIAQDVIYEVLRSGPCKDSVPAVDSGECEDDVITPDQCVTVNRKGIVQSGSNPCDASLRVTSVERFGVNQTLALHVQVRHVSYVVARSTTQFRLKDSSQAMSQFFPMSATLNFVVDQFDDTGEKFDKTLHNVVLSQNRYDLIEVEPDSGNRSFGIHTPLEGSTMFSVASYLDAPIPSAVYYFPINVEHAIKPRHVRLSVGQKFCFESLFVNPDGSIGSWSTSNPTHLYVDDNTGVVLPISTISADVTYTTNTFSATSHVTVQPFHASLAKSEPRLATLKQYIFPIRLSSTHETQGSACSGLDARMDEIAARLFRCDAHFRSSELQIFSTKMTYFEAKDVYFLPGFFACVLEPIASFEGKIATIDDALVVTVSSLSHEAGVVDDGEISMDFAPNFLWEISSKKLQVGSPVTLCLKTNKLVHSTVQIFADNHNAVTVEAIRDQTLHGTYCYLISAAEQASFQTTNLRLRSDIISQEEEIALVIEGKSGVASPTSATCPSDKQPWFISYEDTYRMLVYTILTVVISTAILIAACGIFKRMTYDVVHQPSTSFITRTPPHDVTFSPSRNPLNRSMSPTPKYRLWSRYYEPQQAMTPTG</sequence>
<keyword evidence="7" id="KW-0325">Glycoprotein</keyword>
<evidence type="ECO:0000259" key="11">
    <source>
        <dbReference type="Pfam" id="PF22962"/>
    </source>
</evidence>
<dbReference type="Pfam" id="PF26181">
    <property type="entry name" value="Ig_NUP210_13th"/>
    <property type="match status" value="1"/>
</dbReference>
<feature type="domain" description="NUP210 Ig-like" evidence="13">
    <location>
        <begin position="55"/>
        <end position="139"/>
    </location>
</feature>
<dbReference type="Pfam" id="PF22963">
    <property type="entry name" value="Ig_NUP210_3rd"/>
    <property type="match status" value="1"/>
</dbReference>
<name>A0A6F9DN05_9ASCI</name>
<organism evidence="20">
    <name type="scientific">Phallusia mammillata</name>
    <dbReference type="NCBI Taxonomy" id="59560"/>
    <lineage>
        <taxon>Eukaryota</taxon>
        <taxon>Metazoa</taxon>
        <taxon>Chordata</taxon>
        <taxon>Tunicata</taxon>
        <taxon>Ascidiacea</taxon>
        <taxon>Phlebobranchia</taxon>
        <taxon>Ascidiidae</taxon>
        <taxon>Phallusia</taxon>
    </lineage>
</organism>
<evidence type="ECO:0000256" key="6">
    <source>
        <dbReference type="ARBA" id="ARBA00023136"/>
    </source>
</evidence>
<reference evidence="20" key="1">
    <citation type="submission" date="2020-04" db="EMBL/GenBank/DDBJ databases">
        <authorList>
            <person name="Neveu A P."/>
        </authorList>
    </citation>
    <scope>NUCLEOTIDE SEQUENCE</scope>
    <source>
        <tissue evidence="20">Whole embryo</tissue>
    </source>
</reference>
<dbReference type="InterPro" id="IPR008964">
    <property type="entry name" value="Invasin/intimin_cell_adhesion"/>
</dbReference>
<feature type="transmembrane region" description="Helical" evidence="9">
    <location>
        <begin position="6"/>
        <end position="28"/>
    </location>
</feature>
<evidence type="ECO:0000256" key="3">
    <source>
        <dbReference type="ARBA" id="ARBA00022692"/>
    </source>
</evidence>
<dbReference type="Pfam" id="PF24902">
    <property type="entry name" value="Ig_NUP210_9th"/>
    <property type="match status" value="1"/>
</dbReference>
<feature type="domain" description="NUP210 Ig-like" evidence="16">
    <location>
        <begin position="565"/>
        <end position="653"/>
    </location>
</feature>
<feature type="domain" description="NUP210 Ig-like" evidence="15">
    <location>
        <begin position="921"/>
        <end position="998"/>
    </location>
</feature>
<evidence type="ECO:0000313" key="20">
    <source>
        <dbReference type="EMBL" id="CAB3264509.1"/>
    </source>
</evidence>
<feature type="domain" description="NUP210 Ig-like" evidence="18">
    <location>
        <begin position="1531"/>
        <end position="1597"/>
    </location>
</feature>
<keyword evidence="8" id="KW-0539">Nucleus</keyword>
<feature type="domain" description="NUP210 Ig-like" evidence="10">
    <location>
        <begin position="1421"/>
        <end position="1509"/>
    </location>
</feature>
<evidence type="ECO:0000259" key="14">
    <source>
        <dbReference type="Pfam" id="PF22969"/>
    </source>
</evidence>
<evidence type="ECO:0000259" key="17">
    <source>
        <dbReference type="Pfam" id="PF24991"/>
    </source>
</evidence>
<dbReference type="EMBL" id="LR788647">
    <property type="protein sequence ID" value="CAB3264509.1"/>
    <property type="molecule type" value="mRNA"/>
</dbReference>
<comment type="subcellular location">
    <subcellularLocation>
        <location evidence="1">Nucleus membrane</location>
        <topology evidence="1">Single-pass membrane protein</topology>
    </subcellularLocation>
</comment>
<dbReference type="InterPro" id="IPR055097">
    <property type="entry name" value="Ig_NUP210_2nd"/>
</dbReference>
<feature type="domain" description="NUP210 Ig-like" evidence="11">
    <location>
        <begin position="679"/>
        <end position="776"/>
    </location>
</feature>
<feature type="transmembrane region" description="Helical" evidence="9">
    <location>
        <begin position="40"/>
        <end position="60"/>
    </location>
</feature>
<proteinExistence type="evidence at transcript level"/>
<dbReference type="InterPro" id="IPR057586">
    <property type="entry name" value="Ig_NUP210_16th"/>
</dbReference>
<feature type="domain" description="NUP210 fourth Ig-like" evidence="17">
    <location>
        <begin position="375"/>
        <end position="452"/>
    </location>
</feature>
<dbReference type="InterPro" id="IPR055099">
    <property type="entry name" value="Ig_NUP210_7th"/>
</dbReference>
<evidence type="ECO:0000256" key="8">
    <source>
        <dbReference type="ARBA" id="ARBA00023242"/>
    </source>
</evidence>
<dbReference type="Pfam" id="PF24991">
    <property type="entry name" value="Ig_NUP210_4th"/>
    <property type="match status" value="1"/>
</dbReference>
<accession>A0A6F9DN05</accession>
<evidence type="ECO:0000259" key="15">
    <source>
        <dbReference type="Pfam" id="PF24902"/>
    </source>
</evidence>
<comment type="similarity">
    <text evidence="2">Belongs to the NUP210 family.</text>
</comment>
<evidence type="ECO:0000256" key="2">
    <source>
        <dbReference type="ARBA" id="ARBA00007313"/>
    </source>
</evidence>
<dbReference type="Pfam" id="PF22967">
    <property type="entry name" value="Ig_NUP210_1st"/>
    <property type="match status" value="1"/>
</dbReference>
<feature type="domain" description="NUP210 Ig-like" evidence="12">
    <location>
        <begin position="268"/>
        <end position="364"/>
    </location>
</feature>
<dbReference type="InterPro" id="IPR055098">
    <property type="entry name" value="Ig_NUP210_3rd"/>
</dbReference>
<dbReference type="GO" id="GO:0031965">
    <property type="term" value="C:nuclear membrane"/>
    <property type="evidence" value="ECO:0007669"/>
    <property type="project" value="UniProtKB-SubCell"/>
</dbReference>
<dbReference type="InterPro" id="IPR056897">
    <property type="entry name" value="Ig_NUP210_4th"/>
</dbReference>
<evidence type="ECO:0000259" key="10">
    <source>
        <dbReference type="Pfam" id="PF22959"/>
    </source>
</evidence>
<evidence type="ECO:0000256" key="9">
    <source>
        <dbReference type="SAM" id="Phobius"/>
    </source>
</evidence>
<dbReference type="GO" id="GO:0005643">
    <property type="term" value="C:nuclear pore"/>
    <property type="evidence" value="ECO:0007669"/>
    <property type="project" value="TreeGrafter"/>
</dbReference>
<evidence type="ECO:0000256" key="1">
    <source>
        <dbReference type="ARBA" id="ARBA00004590"/>
    </source>
</evidence>
<evidence type="ECO:0000259" key="16">
    <source>
        <dbReference type="Pfam" id="PF24935"/>
    </source>
</evidence>
<evidence type="ECO:0000259" key="12">
    <source>
        <dbReference type="Pfam" id="PF22963"/>
    </source>
</evidence>
<dbReference type="Pfam" id="PF26184">
    <property type="entry name" value="Ig_NUP210_8th"/>
    <property type="match status" value="1"/>
</dbReference>
<dbReference type="Pfam" id="PF26183">
    <property type="entry name" value="Ig_NUP210_14th"/>
    <property type="match status" value="1"/>
</dbReference>
<protein>
    <submittedName>
        <fullName evidence="20">Nuclear pore membrane glycoprotein 210</fullName>
    </submittedName>
</protein>
<keyword evidence="3 9" id="KW-0812">Transmembrane</keyword>
<dbReference type="Pfam" id="PF26182">
    <property type="entry name" value="Ig_NUP210_5th"/>
    <property type="match status" value="1"/>
</dbReference>
<keyword evidence="5 9" id="KW-1133">Transmembrane helix</keyword>
<dbReference type="Pfam" id="PF22962">
    <property type="entry name" value="Ig_NUP210_7th"/>
    <property type="match status" value="1"/>
</dbReference>
<dbReference type="Gene3D" id="2.60.40.1080">
    <property type="match status" value="1"/>
</dbReference>
<dbReference type="InterPro" id="IPR055094">
    <property type="entry name" value="NUP210_Ig15"/>
</dbReference>
<dbReference type="InterPro" id="IPR056898">
    <property type="entry name" value="Ig_NUP210_6th"/>
</dbReference>
<dbReference type="PANTHER" id="PTHR23019:SF0">
    <property type="entry name" value="NUCLEAR PORE MEMBRANE GLYCOPROTEIN 210"/>
    <property type="match status" value="1"/>
</dbReference>
<dbReference type="InterPro" id="IPR056899">
    <property type="entry name" value="Ig_NUP210_9th"/>
</dbReference>
<dbReference type="PANTHER" id="PTHR23019">
    <property type="entry name" value="NUCLEAR PORE MEMBRANE GLYCOPROTEIN GP210-RELATED"/>
    <property type="match status" value="1"/>
</dbReference>
<dbReference type="InterPro" id="IPR058779">
    <property type="entry name" value="Ig_NUP210_13th"/>
</dbReference>
<evidence type="ECO:0000259" key="13">
    <source>
        <dbReference type="Pfam" id="PF22967"/>
    </source>
</evidence>
<dbReference type="Pfam" id="PF22959">
    <property type="entry name" value="Ig_NUP210_15th"/>
    <property type="match status" value="1"/>
</dbReference>
<feature type="domain" description="NUP210 Ig-like" evidence="14">
    <location>
        <begin position="149"/>
        <end position="254"/>
    </location>
</feature>
<dbReference type="SUPFAM" id="SSF49373">
    <property type="entry name" value="Invasin/intimin cell-adhesion fragments"/>
    <property type="match status" value="1"/>
</dbReference>
<feature type="transmembrane region" description="Helical" evidence="9">
    <location>
        <begin position="1853"/>
        <end position="1875"/>
    </location>
</feature>
<feature type="domain" description="NUP210 Ig-like" evidence="19">
    <location>
        <begin position="1191"/>
        <end position="1305"/>
    </location>
</feature>
<gene>
    <name evidence="20" type="primary">Nup210</name>
</gene>
<dbReference type="InterPro" id="IPR045197">
    <property type="entry name" value="NUP210-like"/>
</dbReference>
<dbReference type="Pfam" id="PF22969">
    <property type="entry name" value="Ig_NUP210_2nd"/>
    <property type="match status" value="1"/>
</dbReference>
<dbReference type="Pfam" id="PF24935">
    <property type="entry name" value="Ig_NUP210_6th"/>
    <property type="match status" value="1"/>
</dbReference>
<dbReference type="Pfam" id="PF25354">
    <property type="entry name" value="Ig_NUP210_16th"/>
    <property type="match status" value="1"/>
</dbReference>
<evidence type="ECO:0000259" key="19">
    <source>
        <dbReference type="Pfam" id="PF26181"/>
    </source>
</evidence>
<evidence type="ECO:0000256" key="7">
    <source>
        <dbReference type="ARBA" id="ARBA00023180"/>
    </source>
</evidence>
<evidence type="ECO:0000256" key="5">
    <source>
        <dbReference type="ARBA" id="ARBA00022989"/>
    </source>
</evidence>
<keyword evidence="4" id="KW-0732">Signal</keyword>
<dbReference type="InterPro" id="IPR055096">
    <property type="entry name" value="Ig_NUP210_1st"/>
</dbReference>
<evidence type="ECO:0000259" key="18">
    <source>
        <dbReference type="Pfam" id="PF25354"/>
    </source>
</evidence>
<keyword evidence="6 9" id="KW-0472">Membrane</keyword>
<evidence type="ECO:0000256" key="4">
    <source>
        <dbReference type="ARBA" id="ARBA00022729"/>
    </source>
</evidence>